<dbReference type="InterPro" id="IPR058240">
    <property type="entry name" value="rSAM_sf"/>
</dbReference>
<keyword evidence="8 10" id="KW-0411">Iron-sulfur</keyword>
<dbReference type="Proteomes" id="UP001210261">
    <property type="component" value="Unassembled WGS sequence"/>
</dbReference>
<evidence type="ECO:0000256" key="9">
    <source>
        <dbReference type="ARBA" id="ARBA00023186"/>
    </source>
</evidence>
<dbReference type="SFLD" id="SFLDG01065">
    <property type="entry name" value="anaerobic_coproporphyrinogen-I"/>
    <property type="match status" value="1"/>
</dbReference>
<dbReference type="RefSeq" id="WP_271021754.1">
    <property type="nucleotide sequence ID" value="NZ_JAQHXR010000004.1"/>
</dbReference>
<keyword evidence="4 10" id="KW-0349">Heme</keyword>
<keyword evidence="10" id="KW-0963">Cytoplasm</keyword>
<reference evidence="12 13" key="1">
    <citation type="submission" date="2023-01" db="EMBL/GenBank/DDBJ databases">
        <title>Description of Helicobacter ibis sp. nov. isolated from faecal droppings of black-faced ibis (Theristicus melanopis).</title>
        <authorList>
            <person name="Lopez-Cantillo M."/>
            <person name="Vidal-Veuthey B."/>
            <person name="Mella A."/>
            <person name="De La Haba R."/>
            <person name="Collado L."/>
        </authorList>
    </citation>
    <scope>NUCLEOTIDE SEQUENCE [LARGE SCALE GENOMIC DNA]</scope>
    <source>
        <strain evidence="12 13">A82</strain>
    </source>
</reference>
<dbReference type="PANTHER" id="PTHR13932">
    <property type="entry name" value="COPROPORPHYRINIGEN III OXIDASE"/>
    <property type="match status" value="1"/>
</dbReference>
<evidence type="ECO:0000256" key="8">
    <source>
        <dbReference type="ARBA" id="ARBA00023014"/>
    </source>
</evidence>
<accession>A0ABT4VFB5</accession>
<dbReference type="InterPro" id="IPR004559">
    <property type="entry name" value="HemW-like"/>
</dbReference>
<dbReference type="PROSITE" id="PS51918">
    <property type="entry name" value="RADICAL_SAM"/>
    <property type="match status" value="1"/>
</dbReference>
<dbReference type="InterPro" id="IPR006638">
    <property type="entry name" value="Elp3/MiaA/NifB-like_rSAM"/>
</dbReference>
<keyword evidence="13" id="KW-1185">Reference proteome</keyword>
<comment type="caution">
    <text evidence="12">The sequence shown here is derived from an EMBL/GenBank/DDBJ whole genome shotgun (WGS) entry which is preliminary data.</text>
</comment>
<evidence type="ECO:0000256" key="10">
    <source>
        <dbReference type="RuleBase" id="RU364116"/>
    </source>
</evidence>
<name>A0ABT4VFB5_9HELI</name>
<protein>
    <recommendedName>
        <fullName evidence="3 10">Heme chaperone HemW</fullName>
    </recommendedName>
</protein>
<evidence type="ECO:0000313" key="12">
    <source>
        <dbReference type="EMBL" id="MDA3969398.1"/>
    </source>
</evidence>
<evidence type="ECO:0000256" key="6">
    <source>
        <dbReference type="ARBA" id="ARBA00022723"/>
    </source>
</evidence>
<proteinExistence type="inferred from homology"/>
<keyword evidence="5 10" id="KW-0949">S-adenosyl-L-methionine</keyword>
<dbReference type="Gene3D" id="3.20.20.70">
    <property type="entry name" value="Aldolase class I"/>
    <property type="match status" value="1"/>
</dbReference>
<gene>
    <name evidence="12" type="primary">hemW</name>
    <name evidence="12" type="ORF">PF021_06915</name>
</gene>
<evidence type="ECO:0000256" key="2">
    <source>
        <dbReference type="ARBA" id="ARBA00006100"/>
    </source>
</evidence>
<feature type="domain" description="Radical SAM core" evidence="11">
    <location>
        <begin position="1"/>
        <end position="228"/>
    </location>
</feature>
<evidence type="ECO:0000313" key="13">
    <source>
        <dbReference type="Proteomes" id="UP001210261"/>
    </source>
</evidence>
<dbReference type="InterPro" id="IPR007197">
    <property type="entry name" value="rSAM"/>
</dbReference>
<dbReference type="SFLD" id="SFLDF00562">
    <property type="entry name" value="HemN-like__clustered_with_heat"/>
    <property type="match status" value="1"/>
</dbReference>
<evidence type="ECO:0000256" key="4">
    <source>
        <dbReference type="ARBA" id="ARBA00022617"/>
    </source>
</evidence>
<dbReference type="CDD" id="cd01335">
    <property type="entry name" value="Radical_SAM"/>
    <property type="match status" value="1"/>
</dbReference>
<dbReference type="PANTHER" id="PTHR13932:SF5">
    <property type="entry name" value="RADICAL S-ADENOSYL METHIONINE DOMAIN-CONTAINING PROTEIN 1, MITOCHONDRIAL"/>
    <property type="match status" value="1"/>
</dbReference>
<evidence type="ECO:0000256" key="7">
    <source>
        <dbReference type="ARBA" id="ARBA00023004"/>
    </source>
</evidence>
<comment type="function">
    <text evidence="10">Probably acts as a heme chaperone, transferring heme to an unknown acceptor. Binds one molecule of heme per monomer, possibly covalently. Binds 1 [4Fe-4S] cluster. The cluster is coordinated with 3 cysteines and an exchangeable S-adenosyl-L-methionine.</text>
</comment>
<organism evidence="12 13">
    <name type="scientific">Helicobacter ibis</name>
    <dbReference type="NCBI Taxonomy" id="2962633"/>
    <lineage>
        <taxon>Bacteria</taxon>
        <taxon>Pseudomonadati</taxon>
        <taxon>Campylobacterota</taxon>
        <taxon>Epsilonproteobacteria</taxon>
        <taxon>Campylobacterales</taxon>
        <taxon>Helicobacteraceae</taxon>
        <taxon>Helicobacter</taxon>
    </lineage>
</organism>
<comment type="similarity">
    <text evidence="2">Belongs to the anaerobic coproporphyrinogen-III oxidase family. HemW subfamily.</text>
</comment>
<dbReference type="InterPro" id="IPR013785">
    <property type="entry name" value="Aldolase_TIM"/>
</dbReference>
<keyword evidence="6 10" id="KW-0479">Metal-binding</keyword>
<evidence type="ECO:0000256" key="1">
    <source>
        <dbReference type="ARBA" id="ARBA00001966"/>
    </source>
</evidence>
<comment type="subcellular location">
    <subcellularLocation>
        <location evidence="10">Cytoplasm</location>
    </subcellularLocation>
</comment>
<keyword evidence="7 10" id="KW-0408">Iron</keyword>
<keyword evidence="10" id="KW-0004">4Fe-4S</keyword>
<dbReference type="SUPFAM" id="SSF102114">
    <property type="entry name" value="Radical SAM enzymes"/>
    <property type="match status" value="1"/>
</dbReference>
<sequence>MEIALYIHIPFCDSKCGYCAFNSKINKNHLKESYMRFLRDTLRSKLQQENYKITSVYIGGGTPSVVDYNLYNGIFETFNPYLIENSEINIEANPNSCTKEWIFHLKNLGVNRLSLGVQSFYKEKLEFLERDHSRDSIFHALDFATSAGLSNISIDLIYGTPLCVRETLEDEVKIASKLHINHISAYQLSIDSGSRFFTQNKKEFIGEFCGFDSMGHFVRSLLEKSGFKQYEVSNYGRVINDSYYKSQHNLAYWRGADYLGVGAGAVSCLKGTRYYEESKIESFIKGTPPRVENLSIEDIALERLFLGFRSLVGVDCKFLDSKKCELLLQENKVYKNGNKIIASDYFLGDELALFFS</sequence>
<evidence type="ECO:0000256" key="3">
    <source>
        <dbReference type="ARBA" id="ARBA00017228"/>
    </source>
</evidence>
<dbReference type="InterPro" id="IPR034505">
    <property type="entry name" value="Coproporphyrinogen-III_oxidase"/>
</dbReference>
<dbReference type="SMART" id="SM00729">
    <property type="entry name" value="Elp3"/>
    <property type="match status" value="1"/>
</dbReference>
<dbReference type="EMBL" id="JAQHXR010000004">
    <property type="protein sequence ID" value="MDA3969398.1"/>
    <property type="molecule type" value="Genomic_DNA"/>
</dbReference>
<evidence type="ECO:0000259" key="11">
    <source>
        <dbReference type="PROSITE" id="PS51918"/>
    </source>
</evidence>
<dbReference type="SFLD" id="SFLDS00029">
    <property type="entry name" value="Radical_SAM"/>
    <property type="match status" value="1"/>
</dbReference>
<dbReference type="NCBIfam" id="TIGR00539">
    <property type="entry name" value="hemN_rel"/>
    <property type="match status" value="1"/>
</dbReference>
<comment type="cofactor">
    <cofactor evidence="1">
        <name>[4Fe-4S] cluster</name>
        <dbReference type="ChEBI" id="CHEBI:49883"/>
    </cofactor>
</comment>
<evidence type="ECO:0000256" key="5">
    <source>
        <dbReference type="ARBA" id="ARBA00022691"/>
    </source>
</evidence>
<dbReference type="Pfam" id="PF04055">
    <property type="entry name" value="Radical_SAM"/>
    <property type="match status" value="1"/>
</dbReference>
<keyword evidence="9 10" id="KW-0143">Chaperone</keyword>